<evidence type="ECO:0000256" key="10">
    <source>
        <dbReference type="RuleBase" id="RU004004"/>
    </source>
</evidence>
<evidence type="ECO:0000259" key="13">
    <source>
        <dbReference type="Pfam" id="PF03958"/>
    </source>
</evidence>
<dbReference type="EMBL" id="CP011367">
    <property type="protein sequence ID" value="AKJ94162.1"/>
    <property type="molecule type" value="Genomic_DNA"/>
</dbReference>
<evidence type="ECO:0000256" key="9">
    <source>
        <dbReference type="ARBA" id="ARBA00023237"/>
    </source>
</evidence>
<keyword evidence="3 10" id="KW-0813">Transport</keyword>
<dbReference type="InterPro" id="IPR001775">
    <property type="entry name" value="GspD/PilQ"/>
</dbReference>
<dbReference type="Gene3D" id="3.30.1370.120">
    <property type="match status" value="3"/>
</dbReference>
<keyword evidence="7" id="KW-0653">Protein transport</keyword>
<evidence type="ECO:0000256" key="1">
    <source>
        <dbReference type="ARBA" id="ARBA00004442"/>
    </source>
</evidence>
<dbReference type="PANTHER" id="PTHR30332:SF24">
    <property type="entry name" value="SECRETIN GSPD-RELATED"/>
    <property type="match status" value="1"/>
</dbReference>
<dbReference type="InterPro" id="IPR013356">
    <property type="entry name" value="T2SS_GspD"/>
</dbReference>
<keyword evidence="4" id="KW-1134">Transmembrane beta strand</keyword>
<gene>
    <name evidence="15" type="ORF">TVD_01695</name>
</gene>
<dbReference type="KEGG" id="tvr:TVD_01695"/>
<comment type="similarity">
    <text evidence="2">Belongs to the bacterial secretin family. GSP D subfamily.</text>
</comment>
<dbReference type="AlphaFoldDB" id="A0A0G3G3V5"/>
<dbReference type="RefSeq" id="WP_047250650.1">
    <property type="nucleotide sequence ID" value="NZ_CP011367.1"/>
</dbReference>
<evidence type="ECO:0000256" key="2">
    <source>
        <dbReference type="ARBA" id="ARBA00006980"/>
    </source>
</evidence>
<dbReference type="GO" id="GO:0015628">
    <property type="term" value="P:protein secretion by the type II secretion system"/>
    <property type="evidence" value="ECO:0007669"/>
    <property type="project" value="InterPro"/>
</dbReference>
<feature type="domain" description="GspD-like N0" evidence="14">
    <location>
        <begin position="28"/>
        <end position="96"/>
    </location>
</feature>
<dbReference type="PATRIC" id="fig|106634.4.peg.346"/>
<protein>
    <submittedName>
        <fullName evidence="15">General secretion pathway protein GspD</fullName>
    </submittedName>
</protein>
<dbReference type="Pfam" id="PF21305">
    <property type="entry name" value="type_II_gspD_N0"/>
    <property type="match status" value="1"/>
</dbReference>
<dbReference type="PANTHER" id="PTHR30332">
    <property type="entry name" value="PROBABLE GENERAL SECRETION PATHWAY PROTEIN D"/>
    <property type="match status" value="1"/>
</dbReference>
<sequence length="639" mass="69316">MSLRLRLGALALSLICAAGAVAADELTLNLRDTNISNLIDLVSEETGTNFIVDPRVRGNITVISSRPVPRDELMDLFHDILKIHGFAAIPGESSTRIVPDAQAKMDAPAILDLEPEMDADVRGGSVVTHVIALRHVAAAQLVPVLRPLIPAGGHLAAATEPNTLLISDTRSNVHRIRALVERMDLPFADDFEVIELRHARAGELAEQLQILAREGTGELATPQVLADRRSNAIILSGREESRLRLRGLIAQLDREMEEGNARVHYLKYARAEEVAELLRNIAEKSPDVDPDARSGSGIHIEAHEATNAVVTFGPSDFIRDFDIIVEQLDIRRAQVLVEAVIAEVSSDRVRDLGVQWGAIGNSGVGVLNFSGPGSRGILELAAGVEGFLDGTVSSPPDIGDGLTAGGVGSTGSTRIAALVNMLQRDTSSNILSTPSLLTLDNEEAEIVVGQNVPFIVGRSIEDSGQAFDTIRREDVGVKLRVRPQINQGNAVRLEIEQEVSQLAPGTSDAADLITNTRTLKTHVLIDDGDMLVLGGLIQEQQTDSEARVPGLGSIPGIGRLFRADRNQTEKRNLMVFLHPRIVRDSARGAELTSEKYSFIRGEQLREQARTQQRASPVLPEWERLTQLPPSFEDVHGHRD</sequence>
<dbReference type="STRING" id="106634.TVD_01695"/>
<dbReference type="Pfam" id="PF03958">
    <property type="entry name" value="Secretin_N"/>
    <property type="match status" value="3"/>
</dbReference>
<dbReference type="Pfam" id="PF00263">
    <property type="entry name" value="Secretin"/>
    <property type="match status" value="1"/>
</dbReference>
<organism evidence="15 16">
    <name type="scientific">Thioalkalivibrio versutus</name>
    <dbReference type="NCBI Taxonomy" id="106634"/>
    <lineage>
        <taxon>Bacteria</taxon>
        <taxon>Pseudomonadati</taxon>
        <taxon>Pseudomonadota</taxon>
        <taxon>Gammaproteobacteria</taxon>
        <taxon>Chromatiales</taxon>
        <taxon>Ectothiorhodospiraceae</taxon>
        <taxon>Thioalkalivibrio</taxon>
    </lineage>
</organism>
<proteinExistence type="inferred from homology"/>
<keyword evidence="5" id="KW-0812">Transmembrane</keyword>
<dbReference type="PRINTS" id="PR00811">
    <property type="entry name" value="BCTERIALGSPD"/>
</dbReference>
<keyword evidence="9" id="KW-0998">Cell outer membrane</keyword>
<evidence type="ECO:0000256" key="6">
    <source>
        <dbReference type="ARBA" id="ARBA00022729"/>
    </source>
</evidence>
<dbReference type="InterPro" id="IPR005644">
    <property type="entry name" value="NolW-like"/>
</dbReference>
<evidence type="ECO:0000259" key="14">
    <source>
        <dbReference type="Pfam" id="PF21305"/>
    </source>
</evidence>
<feature type="domain" description="NolW-like" evidence="13">
    <location>
        <begin position="192"/>
        <end position="255"/>
    </location>
</feature>
<evidence type="ECO:0000313" key="16">
    <source>
        <dbReference type="Proteomes" id="UP000064201"/>
    </source>
</evidence>
<evidence type="ECO:0000256" key="5">
    <source>
        <dbReference type="ARBA" id="ARBA00022692"/>
    </source>
</evidence>
<evidence type="ECO:0000256" key="7">
    <source>
        <dbReference type="ARBA" id="ARBA00022927"/>
    </source>
</evidence>
<keyword evidence="16" id="KW-1185">Reference proteome</keyword>
<keyword evidence="8" id="KW-0472">Membrane</keyword>
<dbReference type="Proteomes" id="UP000064201">
    <property type="component" value="Chromosome"/>
</dbReference>
<feature type="chain" id="PRO_5002553928" evidence="11">
    <location>
        <begin position="23"/>
        <end position="639"/>
    </location>
</feature>
<dbReference type="NCBIfam" id="TIGR02517">
    <property type="entry name" value="type_II_gspD"/>
    <property type="match status" value="1"/>
</dbReference>
<dbReference type="InterPro" id="IPR050810">
    <property type="entry name" value="Bact_Secretion_Sys_Channel"/>
</dbReference>
<feature type="domain" description="NolW-like" evidence="13">
    <location>
        <begin position="128"/>
        <end position="186"/>
    </location>
</feature>
<evidence type="ECO:0000313" key="15">
    <source>
        <dbReference type="EMBL" id="AKJ94162.1"/>
    </source>
</evidence>
<feature type="domain" description="NolW-like" evidence="13">
    <location>
        <begin position="262"/>
        <end position="334"/>
    </location>
</feature>
<dbReference type="GO" id="GO:0015627">
    <property type="term" value="C:type II protein secretion system complex"/>
    <property type="evidence" value="ECO:0007669"/>
    <property type="project" value="InterPro"/>
</dbReference>
<evidence type="ECO:0000256" key="11">
    <source>
        <dbReference type="SAM" id="SignalP"/>
    </source>
</evidence>
<reference evidence="15 16" key="1">
    <citation type="submission" date="2015-04" db="EMBL/GenBank/DDBJ databases">
        <title>Complete Sequence for the Genome of the Thioalkalivibrio versutus D301.</title>
        <authorList>
            <person name="Mu T."/>
            <person name="Zhou J."/>
            <person name="Xu X."/>
        </authorList>
    </citation>
    <scope>NUCLEOTIDE SEQUENCE [LARGE SCALE GENOMIC DNA]</scope>
    <source>
        <strain evidence="15 16">D301</strain>
    </source>
</reference>
<dbReference type="OrthoDB" id="9775455at2"/>
<feature type="signal peptide" evidence="11">
    <location>
        <begin position="1"/>
        <end position="22"/>
    </location>
</feature>
<dbReference type="InterPro" id="IPR049371">
    <property type="entry name" value="GspD-like_N0"/>
</dbReference>
<evidence type="ECO:0000256" key="8">
    <source>
        <dbReference type="ARBA" id="ARBA00023136"/>
    </source>
</evidence>
<dbReference type="InterPro" id="IPR038591">
    <property type="entry name" value="NolW-like_sf"/>
</dbReference>
<dbReference type="GO" id="GO:0009279">
    <property type="term" value="C:cell outer membrane"/>
    <property type="evidence" value="ECO:0007669"/>
    <property type="project" value="UniProtKB-SubCell"/>
</dbReference>
<evidence type="ECO:0000259" key="12">
    <source>
        <dbReference type="Pfam" id="PF00263"/>
    </source>
</evidence>
<feature type="domain" description="Type II/III secretion system secretin-like" evidence="12">
    <location>
        <begin position="422"/>
        <end position="583"/>
    </location>
</feature>
<keyword evidence="6 11" id="KW-0732">Signal</keyword>
<comment type="subcellular location">
    <subcellularLocation>
        <location evidence="1 10">Cell outer membrane</location>
    </subcellularLocation>
</comment>
<evidence type="ECO:0000256" key="3">
    <source>
        <dbReference type="ARBA" id="ARBA00022448"/>
    </source>
</evidence>
<accession>A0A0G3G3V5</accession>
<evidence type="ECO:0000256" key="4">
    <source>
        <dbReference type="ARBA" id="ARBA00022452"/>
    </source>
</evidence>
<name>A0A0G3G3V5_9GAMM</name>
<dbReference type="InterPro" id="IPR004846">
    <property type="entry name" value="T2SS/T3SS_dom"/>
</dbReference>